<accession>A0A511YRT9</accession>
<organism evidence="1 2">
    <name type="scientific">Chryseobacterium hagamense</name>
    <dbReference type="NCBI Taxonomy" id="395935"/>
    <lineage>
        <taxon>Bacteria</taxon>
        <taxon>Pseudomonadati</taxon>
        <taxon>Bacteroidota</taxon>
        <taxon>Flavobacteriia</taxon>
        <taxon>Flavobacteriales</taxon>
        <taxon>Weeksellaceae</taxon>
        <taxon>Chryseobacterium group</taxon>
        <taxon>Chryseobacterium</taxon>
    </lineage>
</organism>
<dbReference type="Proteomes" id="UP000321863">
    <property type="component" value="Unassembled WGS sequence"/>
</dbReference>
<dbReference type="EMBL" id="BJYJ01000037">
    <property type="protein sequence ID" value="GEN77907.1"/>
    <property type="molecule type" value="Genomic_DNA"/>
</dbReference>
<proteinExistence type="predicted"/>
<keyword evidence="2" id="KW-1185">Reference proteome</keyword>
<dbReference type="AlphaFoldDB" id="A0A511YRT9"/>
<dbReference type="RefSeq" id="WP_146944124.1">
    <property type="nucleotide sequence ID" value="NZ_BJYJ01000037.1"/>
</dbReference>
<evidence type="ECO:0000313" key="2">
    <source>
        <dbReference type="Proteomes" id="UP000321863"/>
    </source>
</evidence>
<reference evidence="1 2" key="1">
    <citation type="submission" date="2019-07" db="EMBL/GenBank/DDBJ databases">
        <title>Whole genome shotgun sequence of Chryseobacterium hagamense NBRC 105253.</title>
        <authorList>
            <person name="Hosoyama A."/>
            <person name="Uohara A."/>
            <person name="Ohji S."/>
            <person name="Ichikawa N."/>
        </authorList>
    </citation>
    <scope>NUCLEOTIDE SEQUENCE [LARGE SCALE GENOMIC DNA]</scope>
    <source>
        <strain evidence="1 2">NBRC 105253</strain>
    </source>
</reference>
<evidence type="ECO:0000313" key="1">
    <source>
        <dbReference type="EMBL" id="GEN77907.1"/>
    </source>
</evidence>
<sequence length="120" mass="14661">MINPKHPLQYYNTQQEFFLKHLADQNKEYHMLYISYSNAVYLYYDLQLNISENHYEEWLNGIEDEQVKSAMQSEGFKNCLKNDSFVQFIKEKRKVTEKDYIMQKMGHKEYSRYQVLSQNH</sequence>
<protein>
    <submittedName>
        <fullName evidence="1">Uncharacterized protein</fullName>
    </submittedName>
</protein>
<dbReference type="OrthoDB" id="1030126at2"/>
<gene>
    <name evidence="1" type="ORF">CHA01nite_36470</name>
</gene>
<comment type="caution">
    <text evidence="1">The sequence shown here is derived from an EMBL/GenBank/DDBJ whole genome shotgun (WGS) entry which is preliminary data.</text>
</comment>
<name>A0A511YRT9_9FLAO</name>